<dbReference type="AlphaFoldDB" id="A0A7S4LH05"/>
<evidence type="ECO:0000313" key="2">
    <source>
        <dbReference type="EMBL" id="CAE0828734.1"/>
    </source>
</evidence>
<reference evidence="2" key="1">
    <citation type="submission" date="2021-01" db="EMBL/GenBank/DDBJ databases">
        <authorList>
            <person name="Corre E."/>
            <person name="Pelletier E."/>
            <person name="Niang G."/>
            <person name="Scheremetjew M."/>
            <person name="Finn R."/>
            <person name="Kale V."/>
            <person name="Holt S."/>
            <person name="Cochrane G."/>
            <person name="Meng A."/>
            <person name="Brown T."/>
            <person name="Cohen L."/>
        </authorList>
    </citation>
    <scope>NUCLEOTIDE SEQUENCE</scope>
    <source>
        <strain evidence="2">CCMP1594</strain>
    </source>
</reference>
<accession>A0A7S4LH05</accession>
<organism evidence="2">
    <name type="scientific">Eutreptiella gymnastica</name>
    <dbReference type="NCBI Taxonomy" id="73025"/>
    <lineage>
        <taxon>Eukaryota</taxon>
        <taxon>Discoba</taxon>
        <taxon>Euglenozoa</taxon>
        <taxon>Euglenida</taxon>
        <taxon>Spirocuta</taxon>
        <taxon>Euglenophyceae</taxon>
        <taxon>Eutreptiales</taxon>
        <taxon>Eutreptiaceae</taxon>
        <taxon>Eutreptiella</taxon>
    </lineage>
</organism>
<protein>
    <submittedName>
        <fullName evidence="2">Uncharacterized protein</fullName>
    </submittedName>
</protein>
<evidence type="ECO:0000256" key="1">
    <source>
        <dbReference type="SAM" id="MobiDB-lite"/>
    </source>
</evidence>
<sequence>MRPAVLSECGAKAPPYAHSAKCIESAREAHKSEMEGRALTCRVGPHLLVRWGSWSGKEDPTTREAGGGGRLATGPERARLRPPVLWTLVVLHQPSAYGKEA</sequence>
<gene>
    <name evidence="2" type="ORF">EGYM00163_LOCUS40011</name>
</gene>
<dbReference type="EMBL" id="HBJA01116259">
    <property type="protein sequence ID" value="CAE0828734.1"/>
    <property type="molecule type" value="Transcribed_RNA"/>
</dbReference>
<feature type="region of interest" description="Disordered" evidence="1">
    <location>
        <begin position="54"/>
        <end position="76"/>
    </location>
</feature>
<proteinExistence type="predicted"/>
<name>A0A7S4LH05_9EUGL</name>